<comment type="cofactor">
    <cofactor evidence="6">
        <name>Zn(2+)</name>
        <dbReference type="ChEBI" id="CHEBI:29105"/>
    </cofactor>
    <text evidence="6">Binds 1 zinc ion per subunit.</text>
</comment>
<organism evidence="9 10">
    <name type="scientific">Coralloluteibacterium thermophilum</name>
    <dbReference type="NCBI Taxonomy" id="2707049"/>
    <lineage>
        <taxon>Bacteria</taxon>
        <taxon>Pseudomonadati</taxon>
        <taxon>Pseudomonadota</taxon>
        <taxon>Gammaproteobacteria</taxon>
        <taxon>Lysobacterales</taxon>
        <taxon>Lysobacteraceae</taxon>
        <taxon>Coralloluteibacterium</taxon>
    </lineage>
</organism>
<keyword evidence="7" id="KW-0732">Signal</keyword>
<dbReference type="InterPro" id="IPR051156">
    <property type="entry name" value="Mito/Outer_Membr_Metalloprot"/>
</dbReference>
<keyword evidence="5 6" id="KW-0482">Metalloprotease</keyword>
<keyword evidence="2" id="KW-0479">Metal-binding</keyword>
<feature type="domain" description="Peptidase M48" evidence="8">
    <location>
        <begin position="56"/>
        <end position="246"/>
    </location>
</feature>
<dbReference type="CDD" id="cd07331">
    <property type="entry name" value="M48C_Oma1_like"/>
    <property type="match status" value="1"/>
</dbReference>
<evidence type="ECO:0000256" key="4">
    <source>
        <dbReference type="ARBA" id="ARBA00022833"/>
    </source>
</evidence>
<comment type="similarity">
    <text evidence="6">Belongs to the peptidase M48 family.</text>
</comment>
<dbReference type="RefSeq" id="WP_377005220.1">
    <property type="nucleotide sequence ID" value="NZ_JBHSGG010000037.1"/>
</dbReference>
<evidence type="ECO:0000259" key="8">
    <source>
        <dbReference type="Pfam" id="PF01435"/>
    </source>
</evidence>
<feature type="chain" id="PRO_5047500421" evidence="7">
    <location>
        <begin position="19"/>
        <end position="267"/>
    </location>
</feature>
<keyword evidence="1 6" id="KW-0645">Protease</keyword>
<evidence type="ECO:0000256" key="1">
    <source>
        <dbReference type="ARBA" id="ARBA00022670"/>
    </source>
</evidence>
<keyword evidence="3 6" id="KW-0378">Hydrolase</keyword>
<evidence type="ECO:0000313" key="10">
    <source>
        <dbReference type="Proteomes" id="UP001595892"/>
    </source>
</evidence>
<name>A0ABV9NQL4_9GAMM</name>
<keyword evidence="4 6" id="KW-0862">Zinc</keyword>
<dbReference type="Proteomes" id="UP001595892">
    <property type="component" value="Unassembled WGS sequence"/>
</dbReference>
<dbReference type="EMBL" id="JBHSGG010000037">
    <property type="protein sequence ID" value="MFC4729148.1"/>
    <property type="molecule type" value="Genomic_DNA"/>
</dbReference>
<evidence type="ECO:0000256" key="7">
    <source>
        <dbReference type="SAM" id="SignalP"/>
    </source>
</evidence>
<evidence type="ECO:0000256" key="6">
    <source>
        <dbReference type="RuleBase" id="RU003983"/>
    </source>
</evidence>
<dbReference type="Pfam" id="PF01435">
    <property type="entry name" value="Peptidase_M48"/>
    <property type="match status" value="1"/>
</dbReference>
<comment type="caution">
    <text evidence="9">The sequence shown here is derived from an EMBL/GenBank/DDBJ whole genome shotgun (WGS) entry which is preliminary data.</text>
</comment>
<accession>A0ABV9NQL4</accession>
<protein>
    <submittedName>
        <fullName evidence="9">M48 family metallopeptidase</fullName>
    </submittedName>
</protein>
<dbReference type="Gene3D" id="3.30.2010.10">
    <property type="entry name" value="Metalloproteases ('zincins'), catalytic domain"/>
    <property type="match status" value="1"/>
</dbReference>
<dbReference type="PROSITE" id="PS51257">
    <property type="entry name" value="PROKAR_LIPOPROTEIN"/>
    <property type="match status" value="1"/>
</dbReference>
<keyword evidence="10" id="KW-1185">Reference proteome</keyword>
<sequence>MKHALFAAALAAALVACATSPTGRTQLRLFSGSEMNQMGIAAFDEMKAKDPLANNPQQSRYVQCVVEALVRVLPPDWQQLPWEAQVFQNEQANAFALPGGKVGVNTGMFQVARNQDQLAAVIGHEIGHVVAQHSNERVSHTALAQTGMTAVQAYAGTRGATPQNTQALMSALGAGVQVGYLLPFSRVQETEADVVGQQLMARAGFDPAAAAALWENMIAASGRAGVPQLLSTHPDPQNRIRELAARAPSLAADYQQARQEGRTPRCG</sequence>
<gene>
    <name evidence="9" type="ORF">ACFO3Q_13315</name>
</gene>
<evidence type="ECO:0000256" key="3">
    <source>
        <dbReference type="ARBA" id="ARBA00022801"/>
    </source>
</evidence>
<evidence type="ECO:0000256" key="5">
    <source>
        <dbReference type="ARBA" id="ARBA00023049"/>
    </source>
</evidence>
<evidence type="ECO:0000313" key="9">
    <source>
        <dbReference type="EMBL" id="MFC4729148.1"/>
    </source>
</evidence>
<reference evidence="10" key="1">
    <citation type="journal article" date="2019" name="Int. J. Syst. Evol. Microbiol.">
        <title>The Global Catalogue of Microorganisms (GCM) 10K type strain sequencing project: providing services to taxonomists for standard genome sequencing and annotation.</title>
        <authorList>
            <consortium name="The Broad Institute Genomics Platform"/>
            <consortium name="The Broad Institute Genome Sequencing Center for Infectious Disease"/>
            <person name="Wu L."/>
            <person name="Ma J."/>
        </authorList>
    </citation>
    <scope>NUCLEOTIDE SEQUENCE [LARGE SCALE GENOMIC DNA]</scope>
    <source>
        <strain evidence="10">CGMCC 1.13574</strain>
    </source>
</reference>
<proteinExistence type="inferred from homology"/>
<feature type="signal peptide" evidence="7">
    <location>
        <begin position="1"/>
        <end position="18"/>
    </location>
</feature>
<dbReference type="PANTHER" id="PTHR22726">
    <property type="entry name" value="METALLOENDOPEPTIDASE OMA1"/>
    <property type="match status" value="1"/>
</dbReference>
<evidence type="ECO:0000256" key="2">
    <source>
        <dbReference type="ARBA" id="ARBA00022723"/>
    </source>
</evidence>
<dbReference type="PANTHER" id="PTHR22726:SF24">
    <property type="entry name" value="M48 FAMILY METALLOPEPTIDASE"/>
    <property type="match status" value="1"/>
</dbReference>
<dbReference type="InterPro" id="IPR001915">
    <property type="entry name" value="Peptidase_M48"/>
</dbReference>